<dbReference type="PROSITE" id="PS00751">
    <property type="entry name" value="TCP1_2"/>
    <property type="match status" value="1"/>
</dbReference>
<comment type="function">
    <text evidence="9">Molecular chaperone; assists the folding of proteins upon ATP hydrolysis. Known to play a role, in vitro, in the folding of actin and tubulin.</text>
</comment>
<comment type="subunit">
    <text evidence="3">Heterooligomeric complex of about 850 to 900 kDa that forms two stacked rings, 12 to 16 nm in diameter.</text>
</comment>
<evidence type="ECO:0000256" key="9">
    <source>
        <dbReference type="ARBA" id="ARBA00024677"/>
    </source>
</evidence>
<dbReference type="EMBL" id="HBHY01018874">
    <property type="protein sequence ID" value="CAE0149005.1"/>
    <property type="molecule type" value="Transcribed_RNA"/>
</dbReference>
<evidence type="ECO:0000256" key="10">
    <source>
        <dbReference type="RuleBase" id="RU004187"/>
    </source>
</evidence>
<keyword evidence="8 10" id="KW-0143">Chaperone</keyword>
<dbReference type="FunFam" id="3.50.7.10:FF:000005">
    <property type="entry name" value="T-complex protein 1 subunit gamma"/>
    <property type="match status" value="1"/>
</dbReference>
<dbReference type="InterPro" id="IPR027413">
    <property type="entry name" value="GROEL-like_equatorial_sf"/>
</dbReference>
<comment type="similarity">
    <text evidence="2 10">Belongs to the TCP-1 chaperonin family.</text>
</comment>
<dbReference type="FunFam" id="1.10.560.10:FF:000073">
    <property type="entry name" value="T-complex protein 1 subunit gamma"/>
    <property type="match status" value="1"/>
</dbReference>
<dbReference type="PROSITE" id="PS00995">
    <property type="entry name" value="TCP1_3"/>
    <property type="match status" value="1"/>
</dbReference>
<dbReference type="Pfam" id="PF00118">
    <property type="entry name" value="Cpn60_TCP1"/>
    <property type="match status" value="1"/>
</dbReference>
<dbReference type="PROSITE" id="PS00750">
    <property type="entry name" value="TCP1_1"/>
    <property type="match status" value="1"/>
</dbReference>
<evidence type="ECO:0000313" key="13">
    <source>
        <dbReference type="EMBL" id="CAE0149005.1"/>
    </source>
</evidence>
<dbReference type="InterPro" id="IPR054827">
    <property type="entry name" value="thermosome_alpha"/>
</dbReference>
<dbReference type="FunFam" id="1.10.560.10:FF:000085">
    <property type="entry name" value="T-complex protein 1 subunit gamma"/>
    <property type="match status" value="1"/>
</dbReference>
<dbReference type="SUPFAM" id="SSF48592">
    <property type="entry name" value="GroEL equatorial domain-like"/>
    <property type="match status" value="1"/>
</dbReference>
<dbReference type="InterPro" id="IPR027410">
    <property type="entry name" value="TCP-1-like_intermed_sf"/>
</dbReference>
<accession>A0A7S3C0X0</accession>
<dbReference type="PRINTS" id="PR00304">
    <property type="entry name" value="TCOMPLEXTCP1"/>
</dbReference>
<sequence length="565" mass="61528">MQAPVMVMNMNTKRESGRKAQLANISAAKAVADIIRTTLGPRSMLKMILDASGGIVLTNDGNAILREIDVSHPAAKSMIELSRTQDEEVGDGTTSVIILAGELMSAAQPFMEKQLHPTVVVKAYAKALTDAVDAIDQIAFKVDTDNHDSMMNILQSCIGTKFTNRFGSILAELALDAVQCVAVDVGGDKKEIDVKKYAKIEKVPGGQIEDSKVLKGVMFQKDVVTPGKMKRLIRNPRILLLDCPLEYKKGESQTNVEIMKEEDWSQLLKMEEEWIENQCNMIAAFKPDLVVTEKGISDFAVHHFCKMGITAVRRLRKTDNNRIARAAGATIVHRCDEIKESDIGTKAGLFEVKKIGDEYYSFVVDCEEPKACSIVLRGASKDVLNEVERNLHDAMGVAKNVVQDPRLVPGGGAVEMAVSKALCDKAASIEGVEQWPYRTVGEAMEIIPRTLAQNCGVNVIRTITKLRAKHAEDAGSAEGSSSTWGINGETGEIECMKALGIWEPYAVKVQVIKTAAESAMMLLRIDDILSGMSHKQGGGAPRKPTGTQVDENAGDNVDSERQLAE</sequence>
<dbReference type="GO" id="GO:0140662">
    <property type="term" value="F:ATP-dependent protein folding chaperone"/>
    <property type="evidence" value="ECO:0007669"/>
    <property type="project" value="InterPro"/>
</dbReference>
<protein>
    <recommendedName>
        <fullName evidence="4 11">T-complex protein 1 subunit gamma</fullName>
    </recommendedName>
</protein>
<dbReference type="NCBIfam" id="NF041082">
    <property type="entry name" value="thermosome_alpha"/>
    <property type="match status" value="1"/>
</dbReference>
<evidence type="ECO:0000256" key="11">
    <source>
        <dbReference type="RuleBase" id="RU004191"/>
    </source>
</evidence>
<evidence type="ECO:0000256" key="4">
    <source>
        <dbReference type="ARBA" id="ARBA00017187"/>
    </source>
</evidence>
<dbReference type="Gene3D" id="3.30.260.10">
    <property type="entry name" value="TCP-1-like chaperonin intermediate domain"/>
    <property type="match status" value="1"/>
</dbReference>
<reference evidence="13" key="1">
    <citation type="submission" date="2021-01" db="EMBL/GenBank/DDBJ databases">
        <authorList>
            <person name="Corre E."/>
            <person name="Pelletier E."/>
            <person name="Niang G."/>
            <person name="Scheremetjew M."/>
            <person name="Finn R."/>
            <person name="Kale V."/>
            <person name="Holt S."/>
            <person name="Cochrane G."/>
            <person name="Meng A."/>
            <person name="Brown T."/>
            <person name="Cohen L."/>
        </authorList>
    </citation>
    <scope>NUCLEOTIDE SEQUENCE</scope>
    <source>
        <strain evidence="13">RCC927</strain>
    </source>
</reference>
<name>A0A7S3C0X0_9VIRI</name>
<dbReference type="InterPro" id="IPR027409">
    <property type="entry name" value="GroEL-like_apical_dom_sf"/>
</dbReference>
<dbReference type="GO" id="GO:0005524">
    <property type="term" value="F:ATP binding"/>
    <property type="evidence" value="ECO:0007669"/>
    <property type="project" value="UniProtKB-KW"/>
</dbReference>
<dbReference type="InterPro" id="IPR017998">
    <property type="entry name" value="Chaperone_TCP-1"/>
</dbReference>
<dbReference type="InterPro" id="IPR002423">
    <property type="entry name" value="Cpn60/GroEL/TCP-1"/>
</dbReference>
<dbReference type="GO" id="GO:0051082">
    <property type="term" value="F:unfolded protein binding"/>
    <property type="evidence" value="ECO:0007669"/>
    <property type="project" value="InterPro"/>
</dbReference>
<gene>
    <name evidence="13" type="ORF">PSIN1315_LOCUS12093</name>
</gene>
<dbReference type="GO" id="GO:0005832">
    <property type="term" value="C:chaperonin-containing T-complex"/>
    <property type="evidence" value="ECO:0007669"/>
    <property type="project" value="UniProtKB-ARBA"/>
</dbReference>
<evidence type="ECO:0000256" key="1">
    <source>
        <dbReference type="ARBA" id="ARBA00004496"/>
    </source>
</evidence>
<dbReference type="Gene3D" id="3.50.7.10">
    <property type="entry name" value="GroEL"/>
    <property type="match status" value="1"/>
</dbReference>
<dbReference type="PANTHER" id="PTHR11353">
    <property type="entry name" value="CHAPERONIN"/>
    <property type="match status" value="1"/>
</dbReference>
<dbReference type="InterPro" id="IPR002194">
    <property type="entry name" value="Chaperonin_TCP-1_CS"/>
</dbReference>
<keyword evidence="7 10" id="KW-0067">ATP-binding</keyword>
<evidence type="ECO:0000256" key="7">
    <source>
        <dbReference type="ARBA" id="ARBA00022840"/>
    </source>
</evidence>
<evidence type="ECO:0000256" key="3">
    <source>
        <dbReference type="ARBA" id="ARBA00011531"/>
    </source>
</evidence>
<evidence type="ECO:0000256" key="2">
    <source>
        <dbReference type="ARBA" id="ARBA00008020"/>
    </source>
</evidence>
<dbReference type="SUPFAM" id="SSF52029">
    <property type="entry name" value="GroEL apical domain-like"/>
    <property type="match status" value="1"/>
</dbReference>
<organism evidence="13">
    <name type="scientific">Prasinoderma singulare</name>
    <dbReference type="NCBI Taxonomy" id="676789"/>
    <lineage>
        <taxon>Eukaryota</taxon>
        <taxon>Viridiplantae</taxon>
        <taxon>Prasinodermophyta</taxon>
        <taxon>Prasinodermophyceae</taxon>
        <taxon>Prasinodermales</taxon>
        <taxon>Prasinodermaceae</taxon>
        <taxon>Prasinoderma</taxon>
    </lineage>
</organism>
<dbReference type="NCBIfam" id="TIGR02344">
    <property type="entry name" value="chap_CCT_gamma"/>
    <property type="match status" value="1"/>
</dbReference>
<dbReference type="SUPFAM" id="SSF54849">
    <property type="entry name" value="GroEL-intermediate domain like"/>
    <property type="match status" value="1"/>
</dbReference>
<evidence type="ECO:0000256" key="8">
    <source>
        <dbReference type="ARBA" id="ARBA00023186"/>
    </source>
</evidence>
<dbReference type="InterPro" id="IPR053374">
    <property type="entry name" value="TCP-1_chaperonin"/>
</dbReference>
<dbReference type="Gene3D" id="1.10.560.10">
    <property type="entry name" value="GroEL-like equatorial domain"/>
    <property type="match status" value="1"/>
</dbReference>
<dbReference type="CDD" id="cd03337">
    <property type="entry name" value="TCP1_gamma"/>
    <property type="match status" value="1"/>
</dbReference>
<evidence type="ECO:0000256" key="12">
    <source>
        <dbReference type="SAM" id="MobiDB-lite"/>
    </source>
</evidence>
<comment type="subcellular location">
    <subcellularLocation>
        <location evidence="1">Cytoplasm</location>
    </subcellularLocation>
</comment>
<feature type="region of interest" description="Disordered" evidence="12">
    <location>
        <begin position="533"/>
        <end position="565"/>
    </location>
</feature>
<dbReference type="AlphaFoldDB" id="A0A7S3C0X0"/>
<dbReference type="InterPro" id="IPR012719">
    <property type="entry name" value="Chap_CCT_gamma"/>
</dbReference>
<keyword evidence="6 10" id="KW-0547">Nucleotide-binding</keyword>
<keyword evidence="5" id="KW-0963">Cytoplasm</keyword>
<proteinExistence type="inferred from homology"/>
<evidence type="ECO:0000256" key="6">
    <source>
        <dbReference type="ARBA" id="ARBA00022741"/>
    </source>
</evidence>
<dbReference type="GO" id="GO:0016887">
    <property type="term" value="F:ATP hydrolysis activity"/>
    <property type="evidence" value="ECO:0007669"/>
    <property type="project" value="InterPro"/>
</dbReference>
<dbReference type="NCBIfam" id="NF041083">
    <property type="entry name" value="thermosome_beta"/>
    <property type="match status" value="1"/>
</dbReference>
<evidence type="ECO:0000256" key="5">
    <source>
        <dbReference type="ARBA" id="ARBA00022490"/>
    </source>
</evidence>